<evidence type="ECO:0000313" key="4">
    <source>
        <dbReference type="EMBL" id="KAK8837869.1"/>
    </source>
</evidence>
<dbReference type="InterPro" id="IPR022742">
    <property type="entry name" value="Hydrolase_4"/>
</dbReference>
<evidence type="ECO:0000313" key="5">
    <source>
        <dbReference type="Proteomes" id="UP001470230"/>
    </source>
</evidence>
<dbReference type="PANTHER" id="PTHR42886">
    <property type="entry name" value="RE40534P-RELATED"/>
    <property type="match status" value="1"/>
</dbReference>
<dbReference type="SUPFAM" id="SSF53474">
    <property type="entry name" value="alpha/beta-Hydrolases"/>
    <property type="match status" value="1"/>
</dbReference>
<dbReference type="PANTHER" id="PTHR42886:SF29">
    <property type="entry name" value="PUMMELIG, ISOFORM A"/>
    <property type="match status" value="1"/>
</dbReference>
<name>A0ABR2GVB1_9EUKA</name>
<sequence>MSISIILILIALIILIILFAIAFTIHSKVFGHRFNPNPLLKYFEADDFSLHAEPVEIPNENDNNLCGYIYSKEKSDKGVVVFCHGFGPGHIAYTTEINYFCNQGYTVIAIDNLGCNLSHGKDMQGLYQGVKTAILATNYIKNNQKYKGYKIHLIGHSMGGYSAICASHDVECDSVVAISSPLTPSTVMYCAVAGIIGKSFASILRPFWFFINFLIFGKNGNLNSAKLALKSKAKKILIIQGDLDSVVPLEYSAFGNVEENQKIKKFLDKNKYHNPYASLNAQKLLNELGARLMSSNKYSDEENRSYFNKFDFAAATEEDENVMKLISEFICE</sequence>
<dbReference type="EMBL" id="JAPFFF010000057">
    <property type="protein sequence ID" value="KAK8837869.1"/>
    <property type="molecule type" value="Genomic_DNA"/>
</dbReference>
<feature type="transmembrane region" description="Helical" evidence="2">
    <location>
        <begin position="6"/>
        <end position="25"/>
    </location>
</feature>
<comment type="similarity">
    <text evidence="1">Belongs to the peptidase S33 family. ABHD4/ABHD5 subfamily.</text>
</comment>
<keyword evidence="2" id="KW-0472">Membrane</keyword>
<protein>
    <recommendedName>
        <fullName evidence="3">Serine aminopeptidase S33 domain-containing protein</fullName>
    </recommendedName>
</protein>
<dbReference type="InterPro" id="IPR029058">
    <property type="entry name" value="AB_hydrolase_fold"/>
</dbReference>
<evidence type="ECO:0000256" key="1">
    <source>
        <dbReference type="ARBA" id="ARBA00038097"/>
    </source>
</evidence>
<feature type="domain" description="Serine aminopeptidase S33" evidence="3">
    <location>
        <begin position="76"/>
        <end position="183"/>
    </location>
</feature>
<comment type="caution">
    <text evidence="4">The sequence shown here is derived from an EMBL/GenBank/DDBJ whole genome shotgun (WGS) entry which is preliminary data.</text>
</comment>
<dbReference type="Pfam" id="PF12146">
    <property type="entry name" value="Hydrolase_4"/>
    <property type="match status" value="1"/>
</dbReference>
<reference evidence="4 5" key="1">
    <citation type="submission" date="2024-04" db="EMBL/GenBank/DDBJ databases">
        <title>Tritrichomonas musculus Genome.</title>
        <authorList>
            <person name="Alves-Ferreira E."/>
            <person name="Grigg M."/>
            <person name="Lorenzi H."/>
            <person name="Galac M."/>
        </authorList>
    </citation>
    <scope>NUCLEOTIDE SEQUENCE [LARGE SCALE GENOMIC DNA]</scope>
    <source>
        <strain evidence="4 5">EAF2021</strain>
    </source>
</reference>
<dbReference type="Gene3D" id="3.40.50.1820">
    <property type="entry name" value="alpha/beta hydrolase"/>
    <property type="match status" value="1"/>
</dbReference>
<keyword evidence="2" id="KW-1133">Transmembrane helix</keyword>
<gene>
    <name evidence="4" type="ORF">M9Y10_035808</name>
</gene>
<evidence type="ECO:0000256" key="2">
    <source>
        <dbReference type="SAM" id="Phobius"/>
    </source>
</evidence>
<proteinExistence type="inferred from homology"/>
<dbReference type="Proteomes" id="UP001470230">
    <property type="component" value="Unassembled WGS sequence"/>
</dbReference>
<keyword evidence="5" id="KW-1185">Reference proteome</keyword>
<accession>A0ABR2GVB1</accession>
<organism evidence="4 5">
    <name type="scientific">Tritrichomonas musculus</name>
    <dbReference type="NCBI Taxonomy" id="1915356"/>
    <lineage>
        <taxon>Eukaryota</taxon>
        <taxon>Metamonada</taxon>
        <taxon>Parabasalia</taxon>
        <taxon>Tritrichomonadida</taxon>
        <taxon>Tritrichomonadidae</taxon>
        <taxon>Tritrichomonas</taxon>
    </lineage>
</organism>
<keyword evidence="2" id="KW-0812">Transmembrane</keyword>
<evidence type="ECO:0000259" key="3">
    <source>
        <dbReference type="Pfam" id="PF12146"/>
    </source>
</evidence>